<feature type="compositionally biased region" description="Basic and acidic residues" evidence="1">
    <location>
        <begin position="412"/>
        <end position="454"/>
    </location>
</feature>
<feature type="compositionally biased region" description="Polar residues" evidence="1">
    <location>
        <begin position="225"/>
        <end position="236"/>
    </location>
</feature>
<feature type="compositionally biased region" description="Polar residues" evidence="1">
    <location>
        <begin position="971"/>
        <end position="985"/>
    </location>
</feature>
<dbReference type="EMBL" id="JH795863">
    <property type="protein sequence ID" value="EJU01810.1"/>
    <property type="molecule type" value="Genomic_DNA"/>
</dbReference>
<name>M5G0Y8_DACPD</name>
<dbReference type="RefSeq" id="XP_040628707.1">
    <property type="nucleotide sequence ID" value="XM_040768496.1"/>
</dbReference>
<organism evidence="2 3">
    <name type="scientific">Dacryopinax primogenitus (strain DJM 731)</name>
    <name type="common">Brown rot fungus</name>
    <dbReference type="NCBI Taxonomy" id="1858805"/>
    <lineage>
        <taxon>Eukaryota</taxon>
        <taxon>Fungi</taxon>
        <taxon>Dikarya</taxon>
        <taxon>Basidiomycota</taxon>
        <taxon>Agaricomycotina</taxon>
        <taxon>Dacrymycetes</taxon>
        <taxon>Dacrymycetales</taxon>
        <taxon>Dacrymycetaceae</taxon>
        <taxon>Dacryopinax</taxon>
    </lineage>
</organism>
<gene>
    <name evidence="2" type="ORF">DACRYDRAFT_107543</name>
</gene>
<evidence type="ECO:0000313" key="2">
    <source>
        <dbReference type="EMBL" id="EJU01810.1"/>
    </source>
</evidence>
<feature type="compositionally biased region" description="Basic and acidic residues" evidence="1">
    <location>
        <begin position="604"/>
        <end position="624"/>
    </location>
</feature>
<dbReference type="GeneID" id="63683558"/>
<evidence type="ECO:0000256" key="1">
    <source>
        <dbReference type="SAM" id="MobiDB-lite"/>
    </source>
</evidence>
<keyword evidence="3" id="KW-1185">Reference proteome</keyword>
<dbReference type="HOGENOM" id="CLU_286664_0_0_1"/>
<feature type="region of interest" description="Disordered" evidence="1">
    <location>
        <begin position="280"/>
        <end position="641"/>
    </location>
</feature>
<feature type="region of interest" description="Disordered" evidence="1">
    <location>
        <begin position="1007"/>
        <end position="1077"/>
    </location>
</feature>
<feature type="compositionally biased region" description="Basic and acidic residues" evidence="1">
    <location>
        <begin position="925"/>
        <end position="935"/>
    </location>
</feature>
<feature type="compositionally biased region" description="Basic and acidic residues" evidence="1">
    <location>
        <begin position="843"/>
        <end position="854"/>
    </location>
</feature>
<feature type="compositionally biased region" description="Polar residues" evidence="1">
    <location>
        <begin position="820"/>
        <end position="838"/>
    </location>
</feature>
<dbReference type="Proteomes" id="UP000030653">
    <property type="component" value="Unassembled WGS sequence"/>
</dbReference>
<evidence type="ECO:0000313" key="3">
    <source>
        <dbReference type="Proteomes" id="UP000030653"/>
    </source>
</evidence>
<feature type="compositionally biased region" description="Polar residues" evidence="1">
    <location>
        <begin position="629"/>
        <end position="638"/>
    </location>
</feature>
<accession>M5G0Y8</accession>
<dbReference type="OrthoDB" id="3357439at2759"/>
<reference evidence="2 3" key="1">
    <citation type="journal article" date="2012" name="Science">
        <title>The Paleozoic origin of enzymatic lignin decomposition reconstructed from 31 fungal genomes.</title>
        <authorList>
            <person name="Floudas D."/>
            <person name="Binder M."/>
            <person name="Riley R."/>
            <person name="Barry K."/>
            <person name="Blanchette R.A."/>
            <person name="Henrissat B."/>
            <person name="Martinez A.T."/>
            <person name="Otillar R."/>
            <person name="Spatafora J.W."/>
            <person name="Yadav J.S."/>
            <person name="Aerts A."/>
            <person name="Benoit I."/>
            <person name="Boyd A."/>
            <person name="Carlson A."/>
            <person name="Copeland A."/>
            <person name="Coutinho P.M."/>
            <person name="de Vries R.P."/>
            <person name="Ferreira P."/>
            <person name="Findley K."/>
            <person name="Foster B."/>
            <person name="Gaskell J."/>
            <person name="Glotzer D."/>
            <person name="Gorecki P."/>
            <person name="Heitman J."/>
            <person name="Hesse C."/>
            <person name="Hori C."/>
            <person name="Igarashi K."/>
            <person name="Jurgens J.A."/>
            <person name="Kallen N."/>
            <person name="Kersten P."/>
            <person name="Kohler A."/>
            <person name="Kuees U."/>
            <person name="Kumar T.K.A."/>
            <person name="Kuo A."/>
            <person name="LaButti K."/>
            <person name="Larrondo L.F."/>
            <person name="Lindquist E."/>
            <person name="Ling A."/>
            <person name="Lombard V."/>
            <person name="Lucas S."/>
            <person name="Lundell T."/>
            <person name="Martin R."/>
            <person name="McLaughlin D.J."/>
            <person name="Morgenstern I."/>
            <person name="Morin E."/>
            <person name="Murat C."/>
            <person name="Nagy L.G."/>
            <person name="Nolan M."/>
            <person name="Ohm R.A."/>
            <person name="Patyshakuliyeva A."/>
            <person name="Rokas A."/>
            <person name="Ruiz-Duenas F.J."/>
            <person name="Sabat G."/>
            <person name="Salamov A."/>
            <person name="Samejima M."/>
            <person name="Schmutz J."/>
            <person name="Slot J.C."/>
            <person name="St John F."/>
            <person name="Stenlid J."/>
            <person name="Sun H."/>
            <person name="Sun S."/>
            <person name="Syed K."/>
            <person name="Tsang A."/>
            <person name="Wiebenga A."/>
            <person name="Young D."/>
            <person name="Pisabarro A."/>
            <person name="Eastwood D.C."/>
            <person name="Martin F."/>
            <person name="Cullen D."/>
            <person name="Grigoriev I.V."/>
            <person name="Hibbett D.S."/>
        </authorList>
    </citation>
    <scope>NUCLEOTIDE SEQUENCE [LARGE SCALE GENOMIC DNA]</scope>
    <source>
        <strain evidence="2 3">DJM-731 SS1</strain>
    </source>
</reference>
<feature type="compositionally biased region" description="Basic and acidic residues" evidence="1">
    <location>
        <begin position="586"/>
        <end position="595"/>
    </location>
</feature>
<feature type="compositionally biased region" description="Acidic residues" evidence="1">
    <location>
        <begin position="892"/>
        <end position="901"/>
    </location>
</feature>
<feature type="region of interest" description="Disordered" evidence="1">
    <location>
        <begin position="712"/>
        <end position="985"/>
    </location>
</feature>
<feature type="region of interest" description="Disordered" evidence="1">
    <location>
        <begin position="163"/>
        <end position="186"/>
    </location>
</feature>
<dbReference type="AlphaFoldDB" id="M5G0Y8"/>
<proteinExistence type="predicted"/>
<dbReference type="OMA" id="WHELLEY"/>
<feature type="compositionally biased region" description="Acidic residues" evidence="1">
    <location>
        <begin position="168"/>
        <end position="180"/>
    </location>
</feature>
<sequence length="1077" mass="116494">MSTKKRRRSEVVDPELEMSTNRVCRITYHVDERVFDRVFNEDSLDDMRAVILKKLGLPDAQLGLSQLRDDTEVDLEDDDDFTSLKAQAQVDNRIDVLVTVLDAPVDWSFSRSATPAPDVPFEQGRSVEPVAATRRRSLSFGNQSRPSLPAVANLMRAKNLIPHGAAGFDDDDDNADEEREEPTLGERANRAKKRISMGLQDVSRAAVQVTAMIQDTAKKPVPSGKNITRPTKSTANAAKDNSLVQEAETSMTSLVHTAVQAGQTAATAVKELGRKAANTVADATTATKRAIQPVEEEPPAKRRKKKHNPQDTDTPAQDAVRPVEPPTKEKLKARKRKNDLPVPLENTPTEPPPKEPAPIGDGPQPKEKRKRKKKLSEPAEATAPTPITLAPRPEGAASGADVSSLDPVARILAREAMRKKQQEDKQAEQDKKKAEKSAGSDAKPSEKKKPKGVEKTGGAQPNQEGESDQTPLTSTEPVNGVALDGVVAHAEPAITGAAGGRKDKKKRAKKSNADFTGAEPPVDDAAHQTVPEQELKKPNKKKKDASQEQPPNSPANNSVRSPDQPQSNESRIDAVVHVRPKRKQGARAERIEAAQKKIIPSIEPHSKEREVDEGEVHVEVHGNNHEAPINTTTLTDTPRPSPFLERLVQTSTPTQHTPIPRRSPINCLGFPAQLLRLNPVASGTPTSASGRFQTALARAAMSIGDEAVPDDITNFSQPLSNSQPSVPRILETPCTSTSKGKLMRPLSQLPRPSLTKTPGWNSGSSSPTGPPVPSPAAVVAPASKVRDPRHAPTSPSLGARTPPPPVSSLPTWTHLPQDPSPATESSASLVDQLRSSSAALGEEISRPDSTVTRDEEMEVELATQGERFDFLDRLDVQMEDSTTSSRTKADDDANDTDDEDLTAPRVISSNVLAPPAPIIGSVNQESRRPSQEQQRRGSQQSKPKSDSSLVSYPSIPTPKAASQPLFRPDTQLPSQFQSLPASSQEDTGVFGLASQYIGLSQLSKDKLRQSMSQNSATNTRRATSTPKLNVKPKELESETDEEDDEEDDSDVEQSILPRDRLAGAKKAGKGRAAAKFF</sequence>
<feature type="compositionally biased region" description="Acidic residues" evidence="1">
    <location>
        <begin position="1037"/>
        <end position="1051"/>
    </location>
</feature>
<feature type="region of interest" description="Disordered" evidence="1">
    <location>
        <begin position="218"/>
        <end position="240"/>
    </location>
</feature>
<feature type="compositionally biased region" description="Basic and acidic residues" evidence="1">
    <location>
        <begin position="866"/>
        <end position="876"/>
    </location>
</feature>
<protein>
    <submittedName>
        <fullName evidence="2">Uncharacterized protein</fullName>
    </submittedName>
</protein>
<feature type="compositionally biased region" description="Polar residues" evidence="1">
    <location>
        <begin position="547"/>
        <end position="569"/>
    </location>
</feature>
<dbReference type="STRING" id="1858805.M5G0Y8"/>
<feature type="compositionally biased region" description="Polar residues" evidence="1">
    <location>
        <begin position="459"/>
        <end position="477"/>
    </location>
</feature>
<feature type="compositionally biased region" description="Polar residues" evidence="1">
    <location>
        <begin position="713"/>
        <end position="725"/>
    </location>
</feature>
<feature type="compositionally biased region" description="Polar residues" evidence="1">
    <location>
        <begin position="1009"/>
        <end position="1027"/>
    </location>
</feature>